<dbReference type="EC" id="1.5.1.3" evidence="3"/>
<name>A0A7W4YG66_9MICO</name>
<evidence type="ECO:0000256" key="3">
    <source>
        <dbReference type="ARBA" id="ARBA00012856"/>
    </source>
</evidence>
<dbReference type="InterPro" id="IPR017925">
    <property type="entry name" value="DHFR_CS"/>
</dbReference>
<proteinExistence type="inferred from homology"/>
<dbReference type="PANTHER" id="PTHR48069:SF3">
    <property type="entry name" value="DIHYDROFOLATE REDUCTASE"/>
    <property type="match status" value="1"/>
</dbReference>
<feature type="region of interest" description="Disordered" evidence="8">
    <location>
        <begin position="119"/>
        <end position="138"/>
    </location>
</feature>
<dbReference type="PROSITE" id="PS00075">
    <property type="entry name" value="DHFR_1"/>
    <property type="match status" value="1"/>
</dbReference>
<dbReference type="Pfam" id="PF00186">
    <property type="entry name" value="DHFR_1"/>
    <property type="match status" value="2"/>
</dbReference>
<sequence length="218" mass="22966">MSDAAGATWAADVVRAETEGVAGDGLTVGLVWAQANGRVIGAEGGIPWHVPEDLAHFKAVTVKHPVIMGRKTWDSLPERFRPLPGRRNIVVTRQDEWVAAGAERAGSLEDAIALAGSFSGSGSGSGSDSDGAGSALDGSTVGAPTEAWIMGGGELYREAIASADRLEVTEIDLEVAGDAYAPDWSGDEWRVDAREPSEGWLESRTGIRYRFLSLTRSA</sequence>
<evidence type="ECO:0000256" key="4">
    <source>
        <dbReference type="ARBA" id="ARBA00022563"/>
    </source>
</evidence>
<dbReference type="GO" id="GO:0006730">
    <property type="term" value="P:one-carbon metabolic process"/>
    <property type="evidence" value="ECO:0007669"/>
    <property type="project" value="UniProtKB-KW"/>
</dbReference>
<comment type="caution">
    <text evidence="10">The sequence shown here is derived from an EMBL/GenBank/DDBJ whole genome shotgun (WGS) entry which is preliminary data.</text>
</comment>
<dbReference type="SUPFAM" id="SSF53597">
    <property type="entry name" value="Dihydrofolate reductase-like"/>
    <property type="match status" value="1"/>
</dbReference>
<accession>A0A7W4YG66</accession>
<reference evidence="10 11" key="1">
    <citation type="submission" date="2020-08" db="EMBL/GenBank/DDBJ databases">
        <title>Sequencing the genomes of 1000 actinobacteria strains.</title>
        <authorList>
            <person name="Klenk H.-P."/>
        </authorList>
    </citation>
    <scope>NUCLEOTIDE SEQUENCE [LARGE SCALE GENOMIC DNA]</scope>
    <source>
        <strain evidence="10 11">DSM 20419</strain>
    </source>
</reference>
<dbReference type="AlphaFoldDB" id="A0A7W4YG66"/>
<evidence type="ECO:0000256" key="7">
    <source>
        <dbReference type="RuleBase" id="RU004474"/>
    </source>
</evidence>
<keyword evidence="4" id="KW-0554">One-carbon metabolism</keyword>
<dbReference type="InterPro" id="IPR012259">
    <property type="entry name" value="DHFR"/>
</dbReference>
<dbReference type="GO" id="GO:0046654">
    <property type="term" value="P:tetrahydrofolate biosynthetic process"/>
    <property type="evidence" value="ECO:0007669"/>
    <property type="project" value="UniProtKB-UniPathway"/>
</dbReference>
<dbReference type="UniPathway" id="UPA00077">
    <property type="reaction ID" value="UER00158"/>
</dbReference>
<dbReference type="Proteomes" id="UP000545286">
    <property type="component" value="Unassembled WGS sequence"/>
</dbReference>
<dbReference type="RefSeq" id="WP_183625472.1">
    <property type="nucleotide sequence ID" value="NZ_JACHWJ010000004.1"/>
</dbReference>
<dbReference type="InterPro" id="IPR001796">
    <property type="entry name" value="DHFR_dom"/>
</dbReference>
<dbReference type="GO" id="GO:0046452">
    <property type="term" value="P:dihydrofolate metabolic process"/>
    <property type="evidence" value="ECO:0007669"/>
    <property type="project" value="TreeGrafter"/>
</dbReference>
<dbReference type="CDD" id="cd00209">
    <property type="entry name" value="DHFR"/>
    <property type="match status" value="1"/>
</dbReference>
<keyword evidence="11" id="KW-1185">Reference proteome</keyword>
<feature type="domain" description="DHFR" evidence="9">
    <location>
        <begin position="27"/>
        <end position="216"/>
    </location>
</feature>
<dbReference type="GO" id="GO:0005829">
    <property type="term" value="C:cytosol"/>
    <property type="evidence" value="ECO:0007669"/>
    <property type="project" value="TreeGrafter"/>
</dbReference>
<keyword evidence="6 10" id="KW-0560">Oxidoreductase</keyword>
<dbReference type="GO" id="GO:0046655">
    <property type="term" value="P:folic acid metabolic process"/>
    <property type="evidence" value="ECO:0007669"/>
    <property type="project" value="TreeGrafter"/>
</dbReference>
<dbReference type="PANTHER" id="PTHR48069">
    <property type="entry name" value="DIHYDROFOLATE REDUCTASE"/>
    <property type="match status" value="1"/>
</dbReference>
<dbReference type="Gene3D" id="3.40.430.10">
    <property type="entry name" value="Dihydrofolate Reductase, subunit A"/>
    <property type="match status" value="1"/>
</dbReference>
<evidence type="ECO:0000259" key="9">
    <source>
        <dbReference type="PROSITE" id="PS51330"/>
    </source>
</evidence>
<protein>
    <recommendedName>
        <fullName evidence="3">dihydrofolate reductase</fullName>
        <ecNumber evidence="3">1.5.1.3</ecNumber>
    </recommendedName>
</protein>
<evidence type="ECO:0000313" key="11">
    <source>
        <dbReference type="Proteomes" id="UP000545286"/>
    </source>
</evidence>
<comment type="similarity">
    <text evidence="2 7">Belongs to the dihydrofolate reductase family.</text>
</comment>
<keyword evidence="5" id="KW-0521">NADP</keyword>
<feature type="compositionally biased region" description="Low complexity" evidence="8">
    <location>
        <begin position="126"/>
        <end position="138"/>
    </location>
</feature>
<gene>
    <name evidence="10" type="ORF">FHX72_002544</name>
</gene>
<evidence type="ECO:0000256" key="6">
    <source>
        <dbReference type="ARBA" id="ARBA00023002"/>
    </source>
</evidence>
<evidence type="ECO:0000313" key="10">
    <source>
        <dbReference type="EMBL" id="MBB2958398.1"/>
    </source>
</evidence>
<dbReference type="InterPro" id="IPR024072">
    <property type="entry name" value="DHFR-like_dom_sf"/>
</dbReference>
<dbReference type="EMBL" id="JACHWJ010000004">
    <property type="protein sequence ID" value="MBB2958398.1"/>
    <property type="molecule type" value="Genomic_DNA"/>
</dbReference>
<dbReference type="PRINTS" id="PR00070">
    <property type="entry name" value="DHFR"/>
</dbReference>
<organism evidence="10 11">
    <name type="scientific">Pseudoclavibacter helvolus</name>
    <dbReference type="NCBI Taxonomy" id="255205"/>
    <lineage>
        <taxon>Bacteria</taxon>
        <taxon>Bacillati</taxon>
        <taxon>Actinomycetota</taxon>
        <taxon>Actinomycetes</taxon>
        <taxon>Micrococcales</taxon>
        <taxon>Microbacteriaceae</taxon>
        <taxon>Pseudoclavibacter</taxon>
    </lineage>
</organism>
<evidence type="ECO:0000256" key="2">
    <source>
        <dbReference type="ARBA" id="ARBA00009539"/>
    </source>
</evidence>
<dbReference type="GO" id="GO:0004146">
    <property type="term" value="F:dihydrofolate reductase activity"/>
    <property type="evidence" value="ECO:0007669"/>
    <property type="project" value="UniProtKB-EC"/>
</dbReference>
<evidence type="ECO:0000256" key="1">
    <source>
        <dbReference type="ARBA" id="ARBA00004903"/>
    </source>
</evidence>
<dbReference type="GO" id="GO:0050661">
    <property type="term" value="F:NADP binding"/>
    <property type="evidence" value="ECO:0007669"/>
    <property type="project" value="InterPro"/>
</dbReference>
<dbReference type="PROSITE" id="PS51330">
    <property type="entry name" value="DHFR_2"/>
    <property type="match status" value="1"/>
</dbReference>
<comment type="pathway">
    <text evidence="1">Cofactor biosynthesis; tetrahydrofolate biosynthesis; 5,6,7,8-tetrahydrofolate from 7,8-dihydrofolate: step 1/1.</text>
</comment>
<evidence type="ECO:0000256" key="5">
    <source>
        <dbReference type="ARBA" id="ARBA00022857"/>
    </source>
</evidence>
<evidence type="ECO:0000256" key="8">
    <source>
        <dbReference type="SAM" id="MobiDB-lite"/>
    </source>
</evidence>